<dbReference type="AlphaFoldDB" id="A0A1D8I9C8"/>
<dbReference type="RefSeq" id="WP_049073249.1">
    <property type="nucleotide sequence ID" value="NZ_CADIJL010000002.1"/>
</dbReference>
<evidence type="ECO:0000313" key="3">
    <source>
        <dbReference type="EMBL" id="CAB3957381.1"/>
    </source>
</evidence>
<dbReference type="EMBL" id="CADILE010000002">
    <property type="protein sequence ID" value="CAB3836699.1"/>
    <property type="molecule type" value="Genomic_DNA"/>
</dbReference>
<dbReference type="Proteomes" id="UP000494122">
    <property type="component" value="Unassembled WGS sequence"/>
</dbReference>
<dbReference type="Proteomes" id="UP000494161">
    <property type="component" value="Unassembled WGS sequence"/>
</dbReference>
<accession>A0A1D8I9C8</accession>
<feature type="transmembrane region" description="Helical" evidence="1">
    <location>
        <begin position="12"/>
        <end position="32"/>
    </location>
</feature>
<keyword evidence="5" id="KW-1185">Reference proteome</keyword>
<evidence type="ECO:0000256" key="1">
    <source>
        <dbReference type="SAM" id="Phobius"/>
    </source>
</evidence>
<evidence type="ECO:0000313" key="2">
    <source>
        <dbReference type="EMBL" id="CAB3836699.1"/>
    </source>
</evidence>
<dbReference type="EMBL" id="CADILJ010000081">
    <property type="protein sequence ID" value="CAB3957381.1"/>
    <property type="molecule type" value="Genomic_DNA"/>
</dbReference>
<feature type="transmembrane region" description="Helical" evidence="1">
    <location>
        <begin position="111"/>
        <end position="130"/>
    </location>
</feature>
<organism evidence="2 4">
    <name type="scientific">Achromobacter ruhlandii</name>
    <dbReference type="NCBI Taxonomy" id="72557"/>
    <lineage>
        <taxon>Bacteria</taxon>
        <taxon>Pseudomonadati</taxon>
        <taxon>Pseudomonadota</taxon>
        <taxon>Betaproteobacteria</taxon>
        <taxon>Burkholderiales</taxon>
        <taxon>Alcaligenaceae</taxon>
        <taxon>Achromobacter</taxon>
    </lineage>
</organism>
<evidence type="ECO:0000313" key="5">
    <source>
        <dbReference type="Proteomes" id="UP000494161"/>
    </source>
</evidence>
<keyword evidence="1" id="KW-0472">Membrane</keyword>
<proteinExistence type="predicted"/>
<evidence type="ECO:0000313" key="4">
    <source>
        <dbReference type="Proteomes" id="UP000494122"/>
    </source>
</evidence>
<keyword evidence="1" id="KW-0812">Transmembrane</keyword>
<name>A0A1D8I9C8_9BURK</name>
<gene>
    <name evidence="2" type="ORF">LMG3328_01050</name>
    <name evidence="3" type="ORF">LMG7053_05275</name>
</gene>
<dbReference type="GeneID" id="55560235"/>
<protein>
    <submittedName>
        <fullName evidence="2">Uncharacterized protein</fullName>
    </submittedName>
</protein>
<sequence length="184" mass="20018">MPGGYMLNGGYVAAALLFIAALFGVLVVGLVAGWRAGRGSRLQLVLAWLLALALLPPWLLALAADGDIFGVVLISRYALALPALAALWWLRRSIRLFTGLRPGLERLPRTPWLLLLAAVLLYSLLGYWSGHRYDYSFDINDTITSMVFIVATGLLVAGCAWALRSSIRWLRLAGPGSVAEVARR</sequence>
<feature type="transmembrane region" description="Helical" evidence="1">
    <location>
        <begin position="68"/>
        <end position="90"/>
    </location>
</feature>
<feature type="transmembrane region" description="Helical" evidence="1">
    <location>
        <begin position="44"/>
        <end position="62"/>
    </location>
</feature>
<reference evidence="4 5" key="1">
    <citation type="submission" date="2020-04" db="EMBL/GenBank/DDBJ databases">
        <authorList>
            <person name="De Canck E."/>
        </authorList>
    </citation>
    <scope>NUCLEOTIDE SEQUENCE [LARGE SCALE GENOMIC DNA]</scope>
    <source>
        <strain evidence="2 4">LMG 3328</strain>
        <strain evidence="3 5">LMG 7053</strain>
    </source>
</reference>
<keyword evidence="1" id="KW-1133">Transmembrane helix</keyword>
<feature type="transmembrane region" description="Helical" evidence="1">
    <location>
        <begin position="142"/>
        <end position="163"/>
    </location>
</feature>